<sequence>MPAWEAGTAGCEKSERMNLRAGPIIPEAYCVYLLPGVTPKEHIQTIGIHTGSNLASMDVAYRSDEFSDDLAVSYCAKSPDAGTLAAIRADIAVDVVVCSRDDPPLAGNENYEDIVPLSCGPLPGLGTLDGNASMYAQ</sequence>
<organism evidence="1 2">
    <name type="scientific">Zymoseptoria brevis</name>
    <dbReference type="NCBI Taxonomy" id="1047168"/>
    <lineage>
        <taxon>Eukaryota</taxon>
        <taxon>Fungi</taxon>
        <taxon>Dikarya</taxon>
        <taxon>Ascomycota</taxon>
        <taxon>Pezizomycotina</taxon>
        <taxon>Dothideomycetes</taxon>
        <taxon>Dothideomycetidae</taxon>
        <taxon>Mycosphaerellales</taxon>
        <taxon>Mycosphaerellaceae</taxon>
        <taxon>Zymoseptoria</taxon>
    </lineage>
</organism>
<evidence type="ECO:0000313" key="2">
    <source>
        <dbReference type="Proteomes" id="UP000033647"/>
    </source>
</evidence>
<accession>A0A0F4GW96</accession>
<evidence type="ECO:0000313" key="1">
    <source>
        <dbReference type="EMBL" id="KJY01333.1"/>
    </source>
</evidence>
<comment type="caution">
    <text evidence="1">The sequence shown here is derived from an EMBL/GenBank/DDBJ whole genome shotgun (WGS) entry which is preliminary data.</text>
</comment>
<dbReference type="Proteomes" id="UP000033647">
    <property type="component" value="Unassembled WGS sequence"/>
</dbReference>
<dbReference type="EMBL" id="LAFY01000288">
    <property type="protein sequence ID" value="KJY01333.1"/>
    <property type="molecule type" value="Genomic_DNA"/>
</dbReference>
<proteinExistence type="predicted"/>
<protein>
    <submittedName>
        <fullName evidence="1">Uncharacterized protein</fullName>
    </submittedName>
</protein>
<keyword evidence="2" id="KW-1185">Reference proteome</keyword>
<gene>
    <name evidence="1" type="ORF">TI39_contig296g00002</name>
</gene>
<reference evidence="1 2" key="1">
    <citation type="submission" date="2015-03" db="EMBL/GenBank/DDBJ databases">
        <title>RNA-seq based gene annotation and comparative genomics of four Zymoseptoria species reveal species-specific pathogenicity related genes and transposable element activity.</title>
        <authorList>
            <person name="Grandaubert J."/>
            <person name="Bhattacharyya A."/>
            <person name="Stukenbrock E.H."/>
        </authorList>
    </citation>
    <scope>NUCLEOTIDE SEQUENCE [LARGE SCALE GENOMIC DNA]</scope>
    <source>
        <strain evidence="1 2">Zb18110</strain>
    </source>
</reference>
<dbReference type="AlphaFoldDB" id="A0A0F4GW96"/>
<name>A0A0F4GW96_9PEZI</name>